<dbReference type="EMBL" id="JAMYRI010000002">
    <property type="protein sequence ID" value="MER9283178.1"/>
    <property type="molecule type" value="Genomic_DNA"/>
</dbReference>
<protein>
    <submittedName>
        <fullName evidence="1">Uncharacterized protein</fullName>
    </submittedName>
</protein>
<dbReference type="Proteomes" id="UP001480082">
    <property type="component" value="Unassembled WGS sequence"/>
</dbReference>
<evidence type="ECO:0000313" key="1">
    <source>
        <dbReference type="EMBL" id="MER9283178.1"/>
    </source>
</evidence>
<gene>
    <name evidence="1" type="ORF">NKI81_04270</name>
</gene>
<sequence length="166" mass="17320">MAFIAPLAGAAVGGGLLGSIVTTAVGVGLNLAIAYFFPQKIKGPRAESLKAQTSQYGEQLARWHGAIRTAGAVIWLKGNHVDEHVKTERQGKALGPEVTTYSYTATFAVAFAWNGPASGVTRLWADDKLIFDVSFEALQNAIDHGGKGIGVAKGASVTIHLGTDTV</sequence>
<evidence type="ECO:0000313" key="2">
    <source>
        <dbReference type="Proteomes" id="UP001480082"/>
    </source>
</evidence>
<name>A0ACC6SU15_9HYPH</name>
<reference evidence="1 2" key="1">
    <citation type="journal article" date="2024" name="Proc. Natl. Acad. Sci. U.S.A.">
        <title>The evolutionary genomics of adaptation to stress in wild rhizobium bacteria.</title>
        <authorList>
            <person name="Kehlet-Delgado H."/>
            <person name="Montoya A.P."/>
            <person name="Jensen K.T."/>
            <person name="Wendlandt C.E."/>
            <person name="Dexheimer C."/>
            <person name="Roberts M."/>
            <person name="Torres Martinez L."/>
            <person name="Friesen M.L."/>
            <person name="Griffitts J.S."/>
            <person name="Porter S.S."/>
        </authorList>
    </citation>
    <scope>NUCLEOTIDE SEQUENCE [LARGE SCALE GENOMIC DNA]</scope>
    <source>
        <strain evidence="1 2">M0468</strain>
    </source>
</reference>
<organism evidence="1 2">
    <name type="scientific">Mesorhizobium australicum</name>
    <dbReference type="NCBI Taxonomy" id="536018"/>
    <lineage>
        <taxon>Bacteria</taxon>
        <taxon>Pseudomonadati</taxon>
        <taxon>Pseudomonadota</taxon>
        <taxon>Alphaproteobacteria</taxon>
        <taxon>Hyphomicrobiales</taxon>
        <taxon>Phyllobacteriaceae</taxon>
        <taxon>Mesorhizobium</taxon>
    </lineage>
</organism>
<proteinExistence type="predicted"/>
<comment type="caution">
    <text evidence="1">The sequence shown here is derived from an EMBL/GenBank/DDBJ whole genome shotgun (WGS) entry which is preliminary data.</text>
</comment>
<accession>A0ACC6SU15</accession>
<keyword evidence="2" id="KW-1185">Reference proteome</keyword>